<evidence type="ECO:0000313" key="2">
    <source>
        <dbReference type="Proteomes" id="UP000663193"/>
    </source>
</evidence>
<reference evidence="2" key="1">
    <citation type="journal article" date="2021" name="BMC Genomics">
        <title>Chromosome-level genome assembly and manually-curated proteome of model necrotroph Parastagonospora nodorum Sn15 reveals a genome-wide trove of candidate effector homologs, and redundancy of virulence-related functions within an accessory chromosome.</title>
        <authorList>
            <person name="Bertazzoni S."/>
            <person name="Jones D.A.B."/>
            <person name="Phan H.T."/>
            <person name="Tan K.-C."/>
            <person name="Hane J.K."/>
        </authorList>
    </citation>
    <scope>NUCLEOTIDE SEQUENCE [LARGE SCALE GENOMIC DNA]</scope>
    <source>
        <strain evidence="2">SN15 / ATCC MYA-4574 / FGSC 10173)</strain>
    </source>
</reference>
<evidence type="ECO:0000313" key="1">
    <source>
        <dbReference type="EMBL" id="QRD06513.1"/>
    </source>
</evidence>
<organism evidence="1 2">
    <name type="scientific">Phaeosphaeria nodorum (strain SN15 / ATCC MYA-4574 / FGSC 10173)</name>
    <name type="common">Glume blotch fungus</name>
    <name type="synonym">Parastagonospora nodorum</name>
    <dbReference type="NCBI Taxonomy" id="321614"/>
    <lineage>
        <taxon>Eukaryota</taxon>
        <taxon>Fungi</taxon>
        <taxon>Dikarya</taxon>
        <taxon>Ascomycota</taxon>
        <taxon>Pezizomycotina</taxon>
        <taxon>Dothideomycetes</taxon>
        <taxon>Pleosporomycetidae</taxon>
        <taxon>Pleosporales</taxon>
        <taxon>Pleosporineae</taxon>
        <taxon>Phaeosphaeriaceae</taxon>
        <taxon>Parastagonospora</taxon>
    </lineage>
</organism>
<dbReference type="Proteomes" id="UP000663193">
    <property type="component" value="Chromosome 20"/>
</dbReference>
<sequence>MTKASVAISHTEQNVQRSGVYKLNRACESQS</sequence>
<dbReference type="AlphaFoldDB" id="A0A7U2IB14"/>
<gene>
    <name evidence="1" type="ORF">JI435_423400</name>
</gene>
<accession>A0A7U2IB14</accession>
<proteinExistence type="predicted"/>
<dbReference type="VEuPathDB" id="FungiDB:JI435_423400"/>
<keyword evidence="2" id="KW-1185">Reference proteome</keyword>
<protein>
    <submittedName>
        <fullName evidence="1">Uncharacterized protein</fullName>
    </submittedName>
</protein>
<dbReference type="EMBL" id="CP069042">
    <property type="protein sequence ID" value="QRD06513.1"/>
    <property type="molecule type" value="Genomic_DNA"/>
</dbReference>
<name>A0A7U2IB14_PHANO</name>